<name>A0A9P1IR17_9PELO</name>
<sequence length="706" mass="80904">MDTPVKQVEEDTASSTQDLSETTAENEKKSSDEEIKKALTKTTRKVKYILQPRLRKVTTVSSSLGLVVQTTAEFLTIWILNTSKFMDIGHSDVTSKFELGSWIKIGLFPTGELASLYPQPFIVSPHPTRIVEGKVEVFSTVGESYSIREKGCQFGKVGFRASLSHLLTKKSKETIGVWIRWLTEKEAKETTDKCQWEIVELDQNQTSDLEDFGDHEYRKFSEFIRNRIERPRNYESRLSECPLKSTIRHFGLVTDTYENKSHFSVWSPGVSSEHDHLAKVPLDKESGLLFAEYPPAPGQWLQYDLSPKDAEKYAMPKGGGNRFFIIEYMPINSPKGITVFQIGRYYRIILTCVLVKSTEDPLVYELPDFGYVLDRKSNLRSGAFMQLVLERLPHRTRKMYNLNWKIVGSKFIEVAKIDEIEATQSLITQLVPHYEAYECCTPMSNDRITYYPVYHRSPLGSNNSQHRFPRNNFDGPAFMYENSKKKFNNSTVECTALVEKIDQIAKTAILWSFDAAANYHIVYNDSLDLEKGDMIYVTLQQKADQKSVRGFRWSIQKYEKREPTYKCSILGNRVAIYEEMTFFGIFDSLGRPILKGKHFPMIVDEQQILHSKIFHAFPAQKCASLIINGLVTRRKIPNANYDPNKINNSADIFHWVLIDSNGPPLVWQVYPTYVLPPQMPPNMIVQPPPSEIATTDENSKSGQNSN</sequence>
<reference evidence="2" key="1">
    <citation type="submission" date="2022-11" db="EMBL/GenBank/DDBJ databases">
        <authorList>
            <person name="Kikuchi T."/>
        </authorList>
    </citation>
    <scope>NUCLEOTIDE SEQUENCE</scope>
    <source>
        <strain evidence="2">PS1010</strain>
    </source>
</reference>
<evidence type="ECO:0000256" key="1">
    <source>
        <dbReference type="SAM" id="MobiDB-lite"/>
    </source>
</evidence>
<feature type="region of interest" description="Disordered" evidence="1">
    <location>
        <begin position="1"/>
        <end position="34"/>
    </location>
</feature>
<feature type="compositionally biased region" description="Basic and acidic residues" evidence="1">
    <location>
        <begin position="25"/>
        <end position="34"/>
    </location>
</feature>
<dbReference type="AlphaFoldDB" id="A0A9P1IR17"/>
<evidence type="ECO:0000313" key="3">
    <source>
        <dbReference type="Proteomes" id="UP001152747"/>
    </source>
</evidence>
<evidence type="ECO:0000313" key="2">
    <source>
        <dbReference type="EMBL" id="CAI5449556.1"/>
    </source>
</evidence>
<dbReference type="OrthoDB" id="5780504at2759"/>
<comment type="caution">
    <text evidence="2">The sequence shown here is derived from an EMBL/GenBank/DDBJ whole genome shotgun (WGS) entry which is preliminary data.</text>
</comment>
<feature type="compositionally biased region" description="Polar residues" evidence="1">
    <location>
        <begin position="692"/>
        <end position="706"/>
    </location>
</feature>
<dbReference type="Proteomes" id="UP001152747">
    <property type="component" value="Unassembled WGS sequence"/>
</dbReference>
<organism evidence="2 3">
    <name type="scientific">Caenorhabditis angaria</name>
    <dbReference type="NCBI Taxonomy" id="860376"/>
    <lineage>
        <taxon>Eukaryota</taxon>
        <taxon>Metazoa</taxon>
        <taxon>Ecdysozoa</taxon>
        <taxon>Nematoda</taxon>
        <taxon>Chromadorea</taxon>
        <taxon>Rhabditida</taxon>
        <taxon>Rhabditina</taxon>
        <taxon>Rhabditomorpha</taxon>
        <taxon>Rhabditoidea</taxon>
        <taxon>Rhabditidae</taxon>
        <taxon>Peloderinae</taxon>
        <taxon>Caenorhabditis</taxon>
    </lineage>
</organism>
<gene>
    <name evidence="2" type="ORF">CAMP_LOCUS12193</name>
</gene>
<feature type="region of interest" description="Disordered" evidence="1">
    <location>
        <begin position="684"/>
        <end position="706"/>
    </location>
</feature>
<dbReference type="EMBL" id="CANHGI010000004">
    <property type="protein sequence ID" value="CAI5449556.1"/>
    <property type="molecule type" value="Genomic_DNA"/>
</dbReference>
<feature type="compositionally biased region" description="Polar residues" evidence="1">
    <location>
        <begin position="13"/>
        <end position="23"/>
    </location>
</feature>
<protein>
    <submittedName>
        <fullName evidence="2">Uncharacterized protein</fullName>
    </submittedName>
</protein>
<accession>A0A9P1IR17</accession>
<keyword evidence="3" id="KW-1185">Reference proteome</keyword>
<proteinExistence type="predicted"/>